<organism evidence="2 3">
    <name type="scientific">Tolypocladium paradoxum</name>
    <dbReference type="NCBI Taxonomy" id="94208"/>
    <lineage>
        <taxon>Eukaryota</taxon>
        <taxon>Fungi</taxon>
        <taxon>Dikarya</taxon>
        <taxon>Ascomycota</taxon>
        <taxon>Pezizomycotina</taxon>
        <taxon>Sordariomycetes</taxon>
        <taxon>Hypocreomycetidae</taxon>
        <taxon>Hypocreales</taxon>
        <taxon>Ophiocordycipitaceae</taxon>
        <taxon>Tolypocladium</taxon>
    </lineage>
</organism>
<feature type="compositionally biased region" description="Low complexity" evidence="1">
    <location>
        <begin position="186"/>
        <end position="207"/>
    </location>
</feature>
<reference evidence="2 3" key="1">
    <citation type="submission" date="2018-01" db="EMBL/GenBank/DDBJ databases">
        <title>Harnessing the power of phylogenomics to disentangle the directionality and signatures of interkingdom host jumping in the parasitic fungal genus Tolypocladium.</title>
        <authorList>
            <person name="Quandt C.A."/>
            <person name="Patterson W."/>
            <person name="Spatafora J.W."/>
        </authorList>
    </citation>
    <scope>NUCLEOTIDE SEQUENCE [LARGE SCALE GENOMIC DNA]</scope>
    <source>
        <strain evidence="2 3">NRBC 100945</strain>
    </source>
</reference>
<feature type="non-terminal residue" evidence="2">
    <location>
        <position position="1"/>
    </location>
</feature>
<keyword evidence="3" id="KW-1185">Reference proteome</keyword>
<feature type="region of interest" description="Disordered" evidence="1">
    <location>
        <begin position="320"/>
        <end position="369"/>
    </location>
</feature>
<comment type="caution">
    <text evidence="2">The sequence shown here is derived from an EMBL/GenBank/DDBJ whole genome shotgun (WGS) entry which is preliminary data.</text>
</comment>
<dbReference type="STRING" id="94208.A0A2S4LAA6"/>
<dbReference type="OrthoDB" id="5148182at2759"/>
<feature type="region of interest" description="Disordered" evidence="1">
    <location>
        <begin position="147"/>
        <end position="278"/>
    </location>
</feature>
<gene>
    <name evidence="2" type="ORF">TPAR_00425</name>
</gene>
<evidence type="ECO:0000313" key="2">
    <source>
        <dbReference type="EMBL" id="POR39375.1"/>
    </source>
</evidence>
<dbReference type="Proteomes" id="UP000237481">
    <property type="component" value="Unassembled WGS sequence"/>
</dbReference>
<evidence type="ECO:0000256" key="1">
    <source>
        <dbReference type="SAM" id="MobiDB-lite"/>
    </source>
</evidence>
<dbReference type="EMBL" id="PKSG01000044">
    <property type="protein sequence ID" value="POR39375.1"/>
    <property type="molecule type" value="Genomic_DNA"/>
</dbReference>
<name>A0A2S4LAA6_9HYPO</name>
<accession>A0A2S4LAA6</accession>
<protein>
    <submittedName>
        <fullName evidence="2">Uncharacterized protein</fullName>
    </submittedName>
</protein>
<sequence>GCLPALREGIAVYKAGPIHVPRTDIGSPTRPFLDPSWTLSPYLPMTLSLRPAPTTLADIYAMAPSTPAGIIYQALIQSNCQTFLGSDVDVDVVSQLDAAGTAWKVHVLKTEGGKRAAVLSGSAASLQGAFEDLHRKSAQAVDQYVSSNGFDAVPPEPLSLSSLTRRRSGRKRRGASLPPGKLRPGSSASERSVCTSSSSTESEASASESDDDGSLKMSPASWKAPLPQPQPQPSRRGKGNRLPAFEAKSPEPLLDHGPVAHRPLNQAGPGPHMPPMPMPMPMARPNAVVHPPPAPIRATPTNIPPGWPVHGIGKMNWNMNSSNSTNSNVPRPPSMLAPGQQQQQQQQPASGIGPTVHKPKPMPQRPSTTAFKGSVMLTIHWNPYGEATFLEQCVLSAAAIRRKVLDLLAARHTAFRSAPPSQRTPEALGNMGVAVQRVRVDQQMYFVGRGMQDDLSVLVSAGPAPRVVQIFVDVDEIIDD</sequence>
<feature type="compositionally biased region" description="Basic residues" evidence="1">
    <location>
        <begin position="164"/>
        <end position="174"/>
    </location>
</feature>
<proteinExistence type="predicted"/>
<evidence type="ECO:0000313" key="3">
    <source>
        <dbReference type="Proteomes" id="UP000237481"/>
    </source>
</evidence>
<dbReference type="AlphaFoldDB" id="A0A2S4LAA6"/>